<keyword evidence="1" id="KW-1133">Transmembrane helix</keyword>
<reference evidence="2" key="1">
    <citation type="submission" date="2020-03" db="EMBL/GenBank/DDBJ databases">
        <title>The deep terrestrial virosphere.</title>
        <authorList>
            <person name="Holmfeldt K."/>
            <person name="Nilsson E."/>
            <person name="Simone D."/>
            <person name="Lopez-Fernandez M."/>
            <person name="Wu X."/>
            <person name="de Brujin I."/>
            <person name="Lundin D."/>
            <person name="Andersson A."/>
            <person name="Bertilsson S."/>
            <person name="Dopson M."/>
        </authorList>
    </citation>
    <scope>NUCLEOTIDE SEQUENCE</scope>
    <source>
        <strain evidence="2">MM415A00499</strain>
    </source>
</reference>
<proteinExistence type="predicted"/>
<accession>A0A6M3KK09</accession>
<feature type="transmembrane region" description="Helical" evidence="1">
    <location>
        <begin position="12"/>
        <end position="27"/>
    </location>
</feature>
<gene>
    <name evidence="2" type="ORF">MM415A00499_0003</name>
</gene>
<dbReference type="EMBL" id="MT142468">
    <property type="protein sequence ID" value="QJA81728.1"/>
    <property type="molecule type" value="Genomic_DNA"/>
</dbReference>
<name>A0A6M3KK09_9ZZZZ</name>
<evidence type="ECO:0008006" key="3">
    <source>
        <dbReference type="Google" id="ProtNLM"/>
    </source>
</evidence>
<organism evidence="2">
    <name type="scientific">viral metagenome</name>
    <dbReference type="NCBI Taxonomy" id="1070528"/>
    <lineage>
        <taxon>unclassified sequences</taxon>
        <taxon>metagenomes</taxon>
        <taxon>organismal metagenomes</taxon>
    </lineage>
</organism>
<evidence type="ECO:0000313" key="2">
    <source>
        <dbReference type="EMBL" id="QJA81728.1"/>
    </source>
</evidence>
<sequence length="69" mass="8019">MNELTESFKYLQFPALVLAALVIFWLFKDRKDSNKTIDNLADKVSTLSEIVREGSTLNKLLIEKFLRKD</sequence>
<dbReference type="AlphaFoldDB" id="A0A6M3KK09"/>
<evidence type="ECO:0000256" key="1">
    <source>
        <dbReference type="SAM" id="Phobius"/>
    </source>
</evidence>
<keyword evidence="1" id="KW-0812">Transmembrane</keyword>
<protein>
    <recommendedName>
        <fullName evidence="3">Holin</fullName>
    </recommendedName>
</protein>
<keyword evidence="1" id="KW-0472">Membrane</keyword>